<feature type="region of interest" description="Disordered" evidence="1">
    <location>
        <begin position="1"/>
        <end position="21"/>
    </location>
</feature>
<evidence type="ECO:0000313" key="3">
    <source>
        <dbReference type="Proteomes" id="UP000238589"/>
    </source>
</evidence>
<organism evidence="2 3">
    <name type="scientific">Malikia granosa</name>
    <dbReference type="NCBI Taxonomy" id="263067"/>
    <lineage>
        <taxon>Bacteria</taxon>
        <taxon>Pseudomonadati</taxon>
        <taxon>Pseudomonadota</taxon>
        <taxon>Betaproteobacteria</taxon>
        <taxon>Burkholderiales</taxon>
        <taxon>Comamonadaceae</taxon>
        <taxon>Malikia</taxon>
    </lineage>
</organism>
<evidence type="ECO:0000256" key="1">
    <source>
        <dbReference type="SAM" id="MobiDB-lite"/>
    </source>
</evidence>
<sequence length="105" mass="11745">MTQEKTPAATEVTTSAQNSAILAERNDDGKLKLVTCKDEARIDSRILAQHFGKDHHDVFELVKNYHADFEQMGVVRFQTEKPLPGSKGGRPERFALLTEDQAICC</sequence>
<keyword evidence="3" id="KW-1185">Reference proteome</keyword>
<dbReference type="Proteomes" id="UP000238589">
    <property type="component" value="Unassembled WGS sequence"/>
</dbReference>
<proteinExistence type="predicted"/>
<gene>
    <name evidence="2" type="ORF">C6P64_02175</name>
</gene>
<dbReference type="OrthoDB" id="71495at2"/>
<accession>A0A2S9K970</accession>
<feature type="compositionally biased region" description="Polar residues" evidence="1">
    <location>
        <begin position="1"/>
        <end position="20"/>
    </location>
</feature>
<dbReference type="Pfam" id="PF09669">
    <property type="entry name" value="Phage_pRha"/>
    <property type="match status" value="1"/>
</dbReference>
<comment type="caution">
    <text evidence="2">The sequence shown here is derived from an EMBL/GenBank/DDBJ whole genome shotgun (WGS) entry which is preliminary data.</text>
</comment>
<dbReference type="EMBL" id="PVLQ01000008">
    <property type="protein sequence ID" value="PRD66957.1"/>
    <property type="molecule type" value="Genomic_DNA"/>
</dbReference>
<name>A0A2S9K970_9BURK</name>
<dbReference type="InterPro" id="IPR014054">
    <property type="entry name" value="Phage_regulatory_Rha"/>
</dbReference>
<dbReference type="AlphaFoldDB" id="A0A2S9K970"/>
<dbReference type="RefSeq" id="WP_105746940.1">
    <property type="nucleotide sequence ID" value="NZ_PVLQ01000008.1"/>
</dbReference>
<evidence type="ECO:0008006" key="4">
    <source>
        <dbReference type="Google" id="ProtNLM"/>
    </source>
</evidence>
<evidence type="ECO:0000313" key="2">
    <source>
        <dbReference type="EMBL" id="PRD66957.1"/>
    </source>
</evidence>
<reference evidence="2 3" key="1">
    <citation type="submission" date="2018-03" db="EMBL/GenBank/DDBJ databases">
        <title>Comparative genomics illustrates the genes involved in a hyperalkaliphilic mechanisms of Serpentinomonas isolated from highly-alkaline calcium-rich serpentinized springs.</title>
        <authorList>
            <person name="Suzuki S."/>
            <person name="Ishii S."/>
            <person name="Walworth N."/>
            <person name="Bird L."/>
            <person name="Kuenen J.G."/>
            <person name="Nealson K.H."/>
        </authorList>
    </citation>
    <scope>NUCLEOTIDE SEQUENCE [LARGE SCALE GENOMIC DNA]</scope>
    <source>
        <strain evidence="2 3">P1</strain>
    </source>
</reference>
<protein>
    <recommendedName>
        <fullName evidence="4">Rha family transcriptional regulator</fullName>
    </recommendedName>
</protein>